<keyword evidence="1 2" id="KW-0238">DNA-binding</keyword>
<feature type="DNA-binding region" description="H-T-H motif" evidence="2">
    <location>
        <begin position="42"/>
        <end position="61"/>
    </location>
</feature>
<dbReference type="GO" id="GO:0006355">
    <property type="term" value="P:regulation of DNA-templated transcription"/>
    <property type="evidence" value="ECO:0007669"/>
    <property type="project" value="UniProtKB-ARBA"/>
</dbReference>
<dbReference type="PANTHER" id="PTHR30055">
    <property type="entry name" value="HTH-TYPE TRANSCRIPTIONAL REGULATOR RUTR"/>
    <property type="match status" value="1"/>
</dbReference>
<dbReference type="AlphaFoldDB" id="A0A850RCQ9"/>
<reference evidence="4 5" key="1">
    <citation type="submission" date="2020-06" db="EMBL/GenBank/DDBJ databases">
        <authorList>
            <person name="Kang J."/>
        </authorList>
    </citation>
    <scope>NUCLEOTIDE SEQUENCE [LARGE SCALE GENOMIC DNA]</scope>
    <source>
        <strain evidence="4 5">DCY120</strain>
    </source>
</reference>
<evidence type="ECO:0000256" key="1">
    <source>
        <dbReference type="ARBA" id="ARBA00023125"/>
    </source>
</evidence>
<evidence type="ECO:0000313" key="4">
    <source>
        <dbReference type="EMBL" id="NVY97076.1"/>
    </source>
</evidence>
<dbReference type="Proteomes" id="UP000563523">
    <property type="component" value="Unassembled WGS sequence"/>
</dbReference>
<evidence type="ECO:0000313" key="5">
    <source>
        <dbReference type="Proteomes" id="UP000563523"/>
    </source>
</evidence>
<comment type="caution">
    <text evidence="4">The sequence shown here is derived from an EMBL/GenBank/DDBJ whole genome shotgun (WGS) entry which is preliminary data.</text>
</comment>
<feature type="domain" description="HTH tetR-type" evidence="3">
    <location>
        <begin position="19"/>
        <end position="79"/>
    </location>
</feature>
<dbReference type="RefSeq" id="WP_176943240.1">
    <property type="nucleotide sequence ID" value="NZ_JABZEC010000008.1"/>
</dbReference>
<proteinExistence type="predicted"/>
<sequence>MTNLVVQDLNQWIKQAQMPAGKKLVLQAAVQLFAQDGYSATSTVAIAQAANLSQATIFKYFPTKNKLLDYILEIIVNNLVPQYSQKVLQSIRLRKLTFLN</sequence>
<dbReference type="InterPro" id="IPR009057">
    <property type="entry name" value="Homeodomain-like_sf"/>
</dbReference>
<dbReference type="GO" id="GO:0003677">
    <property type="term" value="F:DNA binding"/>
    <property type="evidence" value="ECO:0007669"/>
    <property type="project" value="UniProtKB-UniRule"/>
</dbReference>
<gene>
    <name evidence="4" type="ORF">HU830_08075</name>
</gene>
<dbReference type="SUPFAM" id="SSF46689">
    <property type="entry name" value="Homeodomain-like"/>
    <property type="match status" value="1"/>
</dbReference>
<dbReference type="PROSITE" id="PS50977">
    <property type="entry name" value="HTH_TETR_2"/>
    <property type="match status" value="1"/>
</dbReference>
<dbReference type="PRINTS" id="PR00455">
    <property type="entry name" value="HTHTETR"/>
</dbReference>
<dbReference type="EMBL" id="JABZEC010000008">
    <property type="protein sequence ID" value="NVY97076.1"/>
    <property type="molecule type" value="Genomic_DNA"/>
</dbReference>
<dbReference type="Gene3D" id="1.10.357.10">
    <property type="entry name" value="Tetracycline Repressor, domain 2"/>
    <property type="match status" value="1"/>
</dbReference>
<dbReference type="Pfam" id="PF00440">
    <property type="entry name" value="TetR_N"/>
    <property type="match status" value="1"/>
</dbReference>
<dbReference type="PROSITE" id="PS01081">
    <property type="entry name" value="HTH_TETR_1"/>
    <property type="match status" value="1"/>
</dbReference>
<name>A0A850RCQ9_9LACO</name>
<evidence type="ECO:0000259" key="3">
    <source>
        <dbReference type="PROSITE" id="PS50977"/>
    </source>
</evidence>
<dbReference type="InterPro" id="IPR001647">
    <property type="entry name" value="HTH_TetR"/>
</dbReference>
<dbReference type="InterPro" id="IPR023772">
    <property type="entry name" value="DNA-bd_HTH_TetR-type_CS"/>
</dbReference>
<accession>A0A850RCQ9</accession>
<evidence type="ECO:0000256" key="2">
    <source>
        <dbReference type="PROSITE-ProRule" id="PRU00335"/>
    </source>
</evidence>
<keyword evidence="5" id="KW-1185">Reference proteome</keyword>
<organism evidence="4 5">
    <name type="scientific">Bombilactobacillus apium</name>
    <dbReference type="NCBI Taxonomy" id="2675299"/>
    <lineage>
        <taxon>Bacteria</taxon>
        <taxon>Bacillati</taxon>
        <taxon>Bacillota</taxon>
        <taxon>Bacilli</taxon>
        <taxon>Lactobacillales</taxon>
        <taxon>Lactobacillaceae</taxon>
        <taxon>Bombilactobacillus</taxon>
    </lineage>
</organism>
<protein>
    <submittedName>
        <fullName evidence="4">Helix-turn-helix transcriptional regulator</fullName>
    </submittedName>
</protein>
<dbReference type="InterPro" id="IPR050109">
    <property type="entry name" value="HTH-type_TetR-like_transc_reg"/>
</dbReference>